<sequence length="575" mass="62674">MRHFFCLSLLSCLLSSSVMLRAQAPDNYTPISLNDLSGFESAASAWKVQGEIAMNPLNPTGMSTKAGSGILVGSKGQPIRTRTTMQDMRLRLECMLSPGAQAYIILPGGPRILLAEGTSASEPTASTSGYVGQFPIQNAAKAAGLWQVVELAYDAQLPTQPTMSRLNSLVLNGVVVQQNVYLPRRPGLSGAQPIALEVTNGTAAFRNIGFQSLANRQPLKISDLSYRLYTDAWDTATPVKLDREEKTTAITQEVANGLREFHLFFEGTMNIEESGDYTFTIAQSGPRAQLSIDGKPVVTVGESTSQDLHTGRAVLEKGTHRFILRYSRFPWRRPALGLSVTASGIRSYDLSALSSLPVPEPKPYLGVTPEDRPEMIRSFVFYGQEKAKRTHVLSVGSPAGWHYTLDLNRGALLQTWRGQFADVTEMWYERGEPQLLSTAGLTVPVSGQSSYAVLSDKSTAWPDSAAINYLGYRLTPAGVPAMRYALGAATLTDLLSADTKGLNRTVSLEGNAPANLFVLAGVGSSIVQVEKGLYRIDDRYYVRVDKKLSVTQRTSAGRQELLIPVNGKVEYSMFW</sequence>
<dbReference type="AlphaFoldDB" id="A0A4R4KGM4"/>
<evidence type="ECO:0000259" key="2">
    <source>
        <dbReference type="Pfam" id="PF06439"/>
    </source>
</evidence>
<dbReference type="SUPFAM" id="SSF56988">
    <property type="entry name" value="Anthrax protective antigen"/>
    <property type="match status" value="1"/>
</dbReference>
<keyword evidence="4" id="KW-1185">Reference proteome</keyword>
<reference evidence="3 4" key="1">
    <citation type="submission" date="2019-02" db="EMBL/GenBank/DDBJ databases">
        <title>Arundinibacter roseus gen. nov., sp. nov., a new member of the family Cytophagaceae.</title>
        <authorList>
            <person name="Szuroczki S."/>
            <person name="Khayer B."/>
            <person name="Sproer C."/>
            <person name="Toumi M."/>
            <person name="Szabo A."/>
            <person name="Felfoldi T."/>
            <person name="Schumann P."/>
            <person name="Toth E."/>
        </authorList>
    </citation>
    <scope>NUCLEOTIDE SEQUENCE [LARGE SCALE GENOMIC DNA]</scope>
    <source>
        <strain evidence="3 4">DMA-k-7a</strain>
    </source>
</reference>
<dbReference type="OrthoDB" id="938897at2"/>
<evidence type="ECO:0000313" key="4">
    <source>
        <dbReference type="Proteomes" id="UP000295706"/>
    </source>
</evidence>
<protein>
    <submittedName>
        <fullName evidence="3">DUF1080 domain-containing protein</fullName>
    </submittedName>
</protein>
<feature type="domain" description="3-keto-alpha-glucoside-1,2-lyase/3-keto-2-hydroxy-glucal hydratase" evidence="2">
    <location>
        <begin position="35"/>
        <end position="208"/>
    </location>
</feature>
<dbReference type="RefSeq" id="WP_132117020.1">
    <property type="nucleotide sequence ID" value="NZ_SMJU01000005.1"/>
</dbReference>
<evidence type="ECO:0000256" key="1">
    <source>
        <dbReference type="SAM" id="SignalP"/>
    </source>
</evidence>
<gene>
    <name evidence="3" type="ORF">EZE20_09815</name>
</gene>
<evidence type="ECO:0000313" key="3">
    <source>
        <dbReference type="EMBL" id="TDB66046.1"/>
    </source>
</evidence>
<dbReference type="InterPro" id="IPR010496">
    <property type="entry name" value="AL/BT2_dom"/>
</dbReference>
<accession>A0A4R4KGM4</accession>
<dbReference type="GO" id="GO:0016787">
    <property type="term" value="F:hydrolase activity"/>
    <property type="evidence" value="ECO:0007669"/>
    <property type="project" value="InterPro"/>
</dbReference>
<comment type="caution">
    <text evidence="3">The sequence shown here is derived from an EMBL/GenBank/DDBJ whole genome shotgun (WGS) entry which is preliminary data.</text>
</comment>
<feature type="chain" id="PRO_5020976357" evidence="1">
    <location>
        <begin position="25"/>
        <end position="575"/>
    </location>
</feature>
<dbReference type="Pfam" id="PF06439">
    <property type="entry name" value="3keto-disac_hyd"/>
    <property type="match status" value="1"/>
</dbReference>
<keyword evidence="1" id="KW-0732">Signal</keyword>
<feature type="signal peptide" evidence="1">
    <location>
        <begin position="1"/>
        <end position="24"/>
    </location>
</feature>
<dbReference type="EMBL" id="SMJU01000005">
    <property type="protein sequence ID" value="TDB66046.1"/>
    <property type="molecule type" value="Genomic_DNA"/>
</dbReference>
<dbReference type="Gene3D" id="2.60.120.560">
    <property type="entry name" value="Exo-inulinase, domain 1"/>
    <property type="match status" value="1"/>
</dbReference>
<proteinExistence type="predicted"/>
<name>A0A4R4KGM4_9BACT</name>
<dbReference type="Gene3D" id="2.60.120.380">
    <property type="match status" value="1"/>
</dbReference>
<dbReference type="Proteomes" id="UP000295706">
    <property type="component" value="Unassembled WGS sequence"/>
</dbReference>
<organism evidence="3 4">
    <name type="scientific">Arundinibacter roseus</name>
    <dbReference type="NCBI Taxonomy" id="2070510"/>
    <lineage>
        <taxon>Bacteria</taxon>
        <taxon>Pseudomonadati</taxon>
        <taxon>Bacteroidota</taxon>
        <taxon>Cytophagia</taxon>
        <taxon>Cytophagales</taxon>
        <taxon>Spirosomataceae</taxon>
        <taxon>Arundinibacter</taxon>
    </lineage>
</organism>